<gene>
    <name evidence="2" type="ORF">ABMA28_011223</name>
</gene>
<evidence type="ECO:0000313" key="3">
    <source>
        <dbReference type="Proteomes" id="UP001549921"/>
    </source>
</evidence>
<accession>A0ABD0SAH9</accession>
<organism evidence="2 3">
    <name type="scientific">Loxostege sticticalis</name>
    <name type="common">Beet webworm moth</name>
    <dbReference type="NCBI Taxonomy" id="481309"/>
    <lineage>
        <taxon>Eukaryota</taxon>
        <taxon>Metazoa</taxon>
        <taxon>Ecdysozoa</taxon>
        <taxon>Arthropoda</taxon>
        <taxon>Hexapoda</taxon>
        <taxon>Insecta</taxon>
        <taxon>Pterygota</taxon>
        <taxon>Neoptera</taxon>
        <taxon>Endopterygota</taxon>
        <taxon>Lepidoptera</taxon>
        <taxon>Glossata</taxon>
        <taxon>Ditrysia</taxon>
        <taxon>Pyraloidea</taxon>
        <taxon>Crambidae</taxon>
        <taxon>Pyraustinae</taxon>
        <taxon>Loxostege</taxon>
    </lineage>
</organism>
<evidence type="ECO:0000256" key="1">
    <source>
        <dbReference type="SAM" id="MobiDB-lite"/>
    </source>
</evidence>
<sequence>MILQVKKKLAAKCNHIRRVENCAACKIKFGEKRAGGESEDICIICEKKIPEFPKIEPIPEEPNILDEFKVRIDDIIETTEGMKEKGMHAESVEHFLKTASELRERLNAKQKSIEMETKKAAVDEEVEQIPSDVCIHKLCEICLKRYEDERAAAGAKLKRIREDEAAAKAEATKLAIKKEEDKPIDLELGFFETEEQQITKVIRVKNADGTISEERRVIKTKKTTKTPVKPPDKKDESGGQLMFQSSGTSSKSTPYSSGSRTIGMVSIKDRIKFNSGRLVNRKIKSETLFYISSLTFPIVRYCISSASMLSSCNSFTKLIKNNNEHKEHSEITLKEIYTSSFELEETVHSFGQSMTTERSRSGSDTVHLKTE</sequence>
<dbReference type="EMBL" id="JBEDNZ010000028">
    <property type="protein sequence ID" value="KAL0809716.1"/>
    <property type="molecule type" value="Genomic_DNA"/>
</dbReference>
<feature type="region of interest" description="Disordered" evidence="1">
    <location>
        <begin position="219"/>
        <end position="259"/>
    </location>
</feature>
<feature type="compositionally biased region" description="Basic and acidic residues" evidence="1">
    <location>
        <begin position="357"/>
        <end position="371"/>
    </location>
</feature>
<evidence type="ECO:0000313" key="2">
    <source>
        <dbReference type="EMBL" id="KAL0809716.1"/>
    </source>
</evidence>
<dbReference type="AlphaFoldDB" id="A0ABD0SAH9"/>
<protein>
    <recommendedName>
        <fullName evidence="4">RING-type domain-containing protein</fullName>
    </recommendedName>
</protein>
<dbReference type="Proteomes" id="UP001549921">
    <property type="component" value="Unassembled WGS sequence"/>
</dbReference>
<proteinExistence type="predicted"/>
<evidence type="ECO:0008006" key="4">
    <source>
        <dbReference type="Google" id="ProtNLM"/>
    </source>
</evidence>
<name>A0ABD0SAH9_LOXSC</name>
<feature type="compositionally biased region" description="Low complexity" evidence="1">
    <location>
        <begin position="245"/>
        <end position="259"/>
    </location>
</feature>
<comment type="caution">
    <text evidence="2">The sequence shown here is derived from an EMBL/GenBank/DDBJ whole genome shotgun (WGS) entry which is preliminary data.</text>
</comment>
<feature type="region of interest" description="Disordered" evidence="1">
    <location>
        <begin position="350"/>
        <end position="371"/>
    </location>
</feature>
<reference evidence="2 3" key="1">
    <citation type="submission" date="2024-06" db="EMBL/GenBank/DDBJ databases">
        <title>A chromosome-level genome assembly of beet webworm, Loxostege sticticalis.</title>
        <authorList>
            <person name="Zhang Y."/>
        </authorList>
    </citation>
    <scope>NUCLEOTIDE SEQUENCE [LARGE SCALE GENOMIC DNA]</scope>
    <source>
        <strain evidence="2">AQ028</strain>
        <tissue evidence="2">Male pupae</tissue>
    </source>
</reference>